<dbReference type="STRING" id="74649.A0A2P6SDK5"/>
<protein>
    <submittedName>
        <fullName evidence="3">Putative non-specific serine/threonine protein kinase</fullName>
        <ecNumber evidence="3">2.7.11.1</ecNumber>
    </submittedName>
</protein>
<dbReference type="Gene3D" id="1.10.510.10">
    <property type="entry name" value="Transferase(Phosphotransferase) domain 1"/>
    <property type="match status" value="1"/>
</dbReference>
<evidence type="ECO:0000313" key="4">
    <source>
        <dbReference type="Proteomes" id="UP000238479"/>
    </source>
</evidence>
<dbReference type="EMBL" id="PDCK01000039">
    <property type="protein sequence ID" value="PRQ56760.1"/>
    <property type="molecule type" value="Genomic_DNA"/>
</dbReference>
<evidence type="ECO:0000256" key="2">
    <source>
        <dbReference type="ARBA" id="ARBA00022840"/>
    </source>
</evidence>
<sequence>MSVVKNLANFTIFSNPIELVNRRYLYVFLVDRWHDDCETCLFFHIMFVNIPSMDVRGHEIKISILIAKMLAYTNLPPKVAMEVVGTLGYIAQEYAHYGRANKESDMFSLGVAALEIACGRRTYKDGEYHVPLFEWVWKLYISGNLLDAADERMNMNYRQNEMECLLIVGLWCAHPNH</sequence>
<dbReference type="EC" id="2.7.11.1" evidence="3"/>
<accession>A0A2P6SDK5</accession>
<dbReference type="Proteomes" id="UP000238479">
    <property type="component" value="Chromosome 1"/>
</dbReference>
<dbReference type="Gramene" id="PRQ56760">
    <property type="protein sequence ID" value="PRQ56760"/>
    <property type="gene ID" value="RchiOBHm_Chr1g0340841"/>
</dbReference>
<dbReference type="AlphaFoldDB" id="A0A2P6SDK5"/>
<dbReference type="InterPro" id="IPR050528">
    <property type="entry name" value="L-type_Lectin-RKs"/>
</dbReference>
<proteinExistence type="predicted"/>
<keyword evidence="3" id="KW-0808">Transferase</keyword>
<name>A0A2P6SDK5_ROSCH</name>
<evidence type="ECO:0000313" key="3">
    <source>
        <dbReference type="EMBL" id="PRQ56760.1"/>
    </source>
</evidence>
<evidence type="ECO:0000256" key="1">
    <source>
        <dbReference type="ARBA" id="ARBA00022741"/>
    </source>
</evidence>
<organism evidence="3 4">
    <name type="scientific">Rosa chinensis</name>
    <name type="common">China rose</name>
    <dbReference type="NCBI Taxonomy" id="74649"/>
    <lineage>
        <taxon>Eukaryota</taxon>
        <taxon>Viridiplantae</taxon>
        <taxon>Streptophyta</taxon>
        <taxon>Embryophyta</taxon>
        <taxon>Tracheophyta</taxon>
        <taxon>Spermatophyta</taxon>
        <taxon>Magnoliopsida</taxon>
        <taxon>eudicotyledons</taxon>
        <taxon>Gunneridae</taxon>
        <taxon>Pentapetalae</taxon>
        <taxon>rosids</taxon>
        <taxon>fabids</taxon>
        <taxon>Rosales</taxon>
        <taxon>Rosaceae</taxon>
        <taxon>Rosoideae</taxon>
        <taxon>Rosoideae incertae sedis</taxon>
        <taxon>Rosa</taxon>
    </lineage>
</organism>
<dbReference type="PANTHER" id="PTHR27007">
    <property type="match status" value="1"/>
</dbReference>
<keyword evidence="1" id="KW-0547">Nucleotide-binding</keyword>
<keyword evidence="2" id="KW-0067">ATP-binding</keyword>
<comment type="caution">
    <text evidence="3">The sequence shown here is derived from an EMBL/GenBank/DDBJ whole genome shotgun (WGS) entry which is preliminary data.</text>
</comment>
<reference evidence="3 4" key="1">
    <citation type="journal article" date="2018" name="Nat. Genet.">
        <title>The Rosa genome provides new insights in the design of modern roses.</title>
        <authorList>
            <person name="Bendahmane M."/>
        </authorList>
    </citation>
    <scope>NUCLEOTIDE SEQUENCE [LARGE SCALE GENOMIC DNA]</scope>
    <source>
        <strain evidence="4">cv. Old Blush</strain>
    </source>
</reference>
<dbReference type="SUPFAM" id="SSF56112">
    <property type="entry name" value="Protein kinase-like (PK-like)"/>
    <property type="match status" value="1"/>
</dbReference>
<gene>
    <name evidence="3" type="ORF">RchiOBHm_Chr1g0340841</name>
</gene>
<keyword evidence="3" id="KW-0418">Kinase</keyword>
<dbReference type="InterPro" id="IPR011009">
    <property type="entry name" value="Kinase-like_dom_sf"/>
</dbReference>
<dbReference type="GO" id="GO:0004674">
    <property type="term" value="F:protein serine/threonine kinase activity"/>
    <property type="evidence" value="ECO:0007669"/>
    <property type="project" value="UniProtKB-KW"/>
</dbReference>
<keyword evidence="3" id="KW-0723">Serine/threonine-protein kinase</keyword>
<keyword evidence="4" id="KW-1185">Reference proteome</keyword>
<dbReference type="GO" id="GO:0005524">
    <property type="term" value="F:ATP binding"/>
    <property type="evidence" value="ECO:0007669"/>
    <property type="project" value="UniProtKB-KW"/>
</dbReference>